<dbReference type="EMBL" id="JAECVU010000001">
    <property type="protein sequence ID" value="MBH8587792.1"/>
    <property type="molecule type" value="Genomic_DNA"/>
</dbReference>
<keyword evidence="2" id="KW-1185">Reference proteome</keyword>
<reference evidence="1 2" key="1">
    <citation type="submission" date="2020-12" db="EMBL/GenBank/DDBJ databases">
        <title>WGS of Thermoactinomyces spp.</title>
        <authorList>
            <person name="Cheng K."/>
        </authorList>
    </citation>
    <scope>NUCLEOTIDE SEQUENCE [LARGE SCALE GENOMIC DNA]</scope>
    <source>
        <strain evidence="2">CICC 10650\ACCC 41061</strain>
    </source>
</reference>
<proteinExistence type="predicted"/>
<sequence>MTGFPDLKINRYGAFELHDDPSRIRLSEAHSAYQWISEGEVQHYLLSEETKDSILRGFHLSG</sequence>
<evidence type="ECO:0000313" key="1">
    <source>
        <dbReference type="EMBL" id="MBH8587792.1"/>
    </source>
</evidence>
<evidence type="ECO:0000313" key="2">
    <source>
        <dbReference type="Proteomes" id="UP000641910"/>
    </source>
</evidence>
<organism evidence="1 2">
    <name type="scientific">Thermoactinomyces vulgaris</name>
    <dbReference type="NCBI Taxonomy" id="2026"/>
    <lineage>
        <taxon>Bacteria</taxon>
        <taxon>Bacillati</taxon>
        <taxon>Bacillota</taxon>
        <taxon>Bacilli</taxon>
        <taxon>Bacillales</taxon>
        <taxon>Thermoactinomycetaceae</taxon>
        <taxon>Thermoactinomyces</taxon>
    </lineage>
</organism>
<protein>
    <submittedName>
        <fullName evidence="1">Uncharacterized protein</fullName>
    </submittedName>
</protein>
<comment type="caution">
    <text evidence="1">The sequence shown here is derived from an EMBL/GenBank/DDBJ whole genome shotgun (WGS) entry which is preliminary data.</text>
</comment>
<dbReference type="Proteomes" id="UP000641910">
    <property type="component" value="Unassembled WGS sequence"/>
</dbReference>
<gene>
    <name evidence="1" type="ORF">I8U22_03020</name>
</gene>
<accession>A0ABS0QEY5</accession>
<name>A0ABS0QEY5_THEVU</name>
<dbReference type="RefSeq" id="WP_037993363.1">
    <property type="nucleotide sequence ID" value="NZ_CP036487.1"/>
</dbReference>